<dbReference type="GO" id="GO:0006406">
    <property type="term" value="P:mRNA export from nucleus"/>
    <property type="evidence" value="ECO:0007669"/>
    <property type="project" value="InterPro"/>
</dbReference>
<name>A0A1E3PJN4_9ASCO</name>
<dbReference type="AlphaFoldDB" id="A0A1E3PJN4"/>
<evidence type="ECO:0008006" key="6">
    <source>
        <dbReference type="Google" id="ProtNLM"/>
    </source>
</evidence>
<feature type="region of interest" description="Disordered" evidence="1">
    <location>
        <begin position="390"/>
        <end position="415"/>
    </location>
</feature>
<dbReference type="STRING" id="857566.A0A1E3PJN4"/>
<dbReference type="Pfam" id="PF11732">
    <property type="entry name" value="Thoc2"/>
    <property type="match status" value="1"/>
</dbReference>
<keyword evidence="5" id="KW-1185">Reference proteome</keyword>
<dbReference type="GO" id="GO:0006397">
    <property type="term" value="P:mRNA processing"/>
    <property type="evidence" value="ECO:0007669"/>
    <property type="project" value="InterPro"/>
</dbReference>
<dbReference type="InterPro" id="IPR040007">
    <property type="entry name" value="Tho2"/>
</dbReference>
<protein>
    <recommendedName>
        <fullName evidence="6">THO complex subunit 2</fullName>
    </recommendedName>
</protein>
<dbReference type="PANTHER" id="PTHR21597:SF0">
    <property type="entry name" value="THO COMPLEX SUBUNIT 2"/>
    <property type="match status" value="1"/>
</dbReference>
<organism evidence="4 5">
    <name type="scientific">Nadsonia fulvescens var. elongata DSM 6958</name>
    <dbReference type="NCBI Taxonomy" id="857566"/>
    <lineage>
        <taxon>Eukaryota</taxon>
        <taxon>Fungi</taxon>
        <taxon>Dikarya</taxon>
        <taxon>Ascomycota</taxon>
        <taxon>Saccharomycotina</taxon>
        <taxon>Dipodascomycetes</taxon>
        <taxon>Dipodascales</taxon>
        <taxon>Dipodascales incertae sedis</taxon>
        <taxon>Nadsonia</taxon>
    </lineage>
</organism>
<evidence type="ECO:0000259" key="2">
    <source>
        <dbReference type="Pfam" id="PF11732"/>
    </source>
</evidence>
<dbReference type="InterPro" id="IPR032302">
    <property type="entry name" value="THOC2_N"/>
</dbReference>
<feature type="domain" description="THO complex subunitTHOC2 N-terminal" evidence="2">
    <location>
        <begin position="675"/>
        <end position="749"/>
    </location>
</feature>
<dbReference type="OrthoDB" id="29024at2759"/>
<dbReference type="GO" id="GO:0000445">
    <property type="term" value="C:THO complex part of transcription export complex"/>
    <property type="evidence" value="ECO:0007669"/>
    <property type="project" value="TreeGrafter"/>
</dbReference>
<reference evidence="4 5" key="1">
    <citation type="journal article" date="2016" name="Proc. Natl. Acad. Sci. U.S.A.">
        <title>Comparative genomics of biotechnologically important yeasts.</title>
        <authorList>
            <person name="Riley R."/>
            <person name="Haridas S."/>
            <person name="Wolfe K.H."/>
            <person name="Lopes M.R."/>
            <person name="Hittinger C.T."/>
            <person name="Goeker M."/>
            <person name="Salamov A.A."/>
            <person name="Wisecaver J.H."/>
            <person name="Long T.M."/>
            <person name="Calvey C.H."/>
            <person name="Aerts A.L."/>
            <person name="Barry K.W."/>
            <person name="Choi C."/>
            <person name="Clum A."/>
            <person name="Coughlan A.Y."/>
            <person name="Deshpande S."/>
            <person name="Douglass A.P."/>
            <person name="Hanson S.J."/>
            <person name="Klenk H.-P."/>
            <person name="LaButti K.M."/>
            <person name="Lapidus A."/>
            <person name="Lindquist E.A."/>
            <person name="Lipzen A.M."/>
            <person name="Meier-Kolthoff J.P."/>
            <person name="Ohm R.A."/>
            <person name="Otillar R.P."/>
            <person name="Pangilinan J.L."/>
            <person name="Peng Y."/>
            <person name="Rokas A."/>
            <person name="Rosa C.A."/>
            <person name="Scheuner C."/>
            <person name="Sibirny A.A."/>
            <person name="Slot J.C."/>
            <person name="Stielow J.B."/>
            <person name="Sun H."/>
            <person name="Kurtzman C.P."/>
            <person name="Blackwell M."/>
            <person name="Grigoriev I.V."/>
            <person name="Jeffries T.W."/>
        </authorList>
    </citation>
    <scope>NUCLEOTIDE SEQUENCE [LARGE SCALE GENOMIC DNA]</scope>
    <source>
        <strain evidence="4 5">DSM 6958</strain>
    </source>
</reference>
<feature type="domain" description="THO complex subunit 2 N-terminal" evidence="3">
    <location>
        <begin position="70"/>
        <end position="673"/>
    </location>
</feature>
<evidence type="ECO:0000313" key="4">
    <source>
        <dbReference type="EMBL" id="ODQ65625.1"/>
    </source>
</evidence>
<sequence length="936" mass="105232">MAPSEDTFMTDADTASGYVDSIVNSPVSTSVNTEPVATVKISEPPLQHIQEIPAVTQSLISNKVWNYLPDDIATNWSDDASNKLFNKMSILVDGRNLTQLITLFYELILSTDGFRLKIHDVASLVLKAFELDPSLTPLFLQSFSFFSTSHILISLLKLLNIDDSLLLLYLEPQVCIKLGITTSMFEKKIVRTNTNLLYKQKRFNLLREETEGYSKLFVELVDQTHSSSNSTPDSLSATVESLIGFFDLDPNRCLDIVLDTLMHNVLFNARFCLDFLKCTSYWPSVIAKHESIETLDVGGNKIAAQLLGFKFRCYTENKRETPGNLLALTSLLIKEGFVSLAQLYNFLEPSEDEMLKLDETWKRTMQEKAFLARSSALALAAPLADEVGTLPSSTRNTNYNTPEPITDTESTSSVEQETVTNQKVELLKYLLSVGSVNPALFILSRYPFLAGCFDEVTDLLNRIVNYSVNPYYQKIKNFTNPNDITKRRLVPASSDKSVFTLKSPKNMSTKRILYPFEQLGDADTLGVFFYDEWVSELEVVENIDELKLLSNKFLKFVGPRLARDPSLIVKLCRIGIHHIRALSNNDISPWLEYFRNFIFPCISLIDDNPGVIYEIFTLMRCFPLETRYGLYGEWSAVILKSTVELKLSSGKAEKETKNVLKRLSKTNVKEMMRKLAKISYSNPLTTFTALISQVESYDNLGELVVEAARYFTDMGWDALPFVIINQLTSGRSTLQGDGLTDRKWLQSLSAFTAKLCAKYSLMDPSPIVLTVLRELHKDNTSSIVILKELLGQMAGIAQLSNITSAQAQSLGGGPILKSSVYKVIEDTRHECTRSGKRLANMLVSSSILAEVFVVISQLHKTAIFKAPDSESYQKVLGTRYDELTHVLSQYIEALSTFLESSVFTENMPKVHQLCVSYGVDPVWAFAVWRQVIGDQV</sequence>
<feature type="non-terminal residue" evidence="4">
    <location>
        <position position="936"/>
    </location>
</feature>
<proteinExistence type="predicted"/>
<evidence type="ECO:0000256" key="1">
    <source>
        <dbReference type="SAM" id="MobiDB-lite"/>
    </source>
</evidence>
<dbReference type="EMBL" id="KV454409">
    <property type="protein sequence ID" value="ODQ65625.1"/>
    <property type="molecule type" value="Genomic_DNA"/>
</dbReference>
<dbReference type="Proteomes" id="UP000095009">
    <property type="component" value="Unassembled WGS sequence"/>
</dbReference>
<evidence type="ECO:0000259" key="3">
    <source>
        <dbReference type="Pfam" id="PF16134"/>
    </source>
</evidence>
<dbReference type="PANTHER" id="PTHR21597">
    <property type="entry name" value="THO2 PROTEIN"/>
    <property type="match status" value="1"/>
</dbReference>
<evidence type="ECO:0000313" key="5">
    <source>
        <dbReference type="Proteomes" id="UP000095009"/>
    </source>
</evidence>
<dbReference type="GO" id="GO:0003729">
    <property type="term" value="F:mRNA binding"/>
    <property type="evidence" value="ECO:0007669"/>
    <property type="project" value="TreeGrafter"/>
</dbReference>
<dbReference type="Pfam" id="PF16134">
    <property type="entry name" value="THOC2_N"/>
    <property type="match status" value="1"/>
</dbReference>
<accession>A0A1E3PJN4</accession>
<dbReference type="InterPro" id="IPR021726">
    <property type="entry name" value="THO_THOC2_N"/>
</dbReference>
<gene>
    <name evidence="4" type="ORF">NADFUDRAFT_58122</name>
</gene>